<keyword evidence="5 7" id="KW-0472">Membrane</keyword>
<feature type="region of interest" description="Disordered" evidence="6">
    <location>
        <begin position="1"/>
        <end position="103"/>
    </location>
</feature>
<evidence type="ECO:0000256" key="5">
    <source>
        <dbReference type="ARBA" id="ARBA00023136"/>
    </source>
</evidence>
<proteinExistence type="predicted"/>
<accession>A0A919TYM5</accession>
<feature type="transmembrane region" description="Helical" evidence="7">
    <location>
        <begin position="311"/>
        <end position="334"/>
    </location>
</feature>
<comment type="caution">
    <text evidence="8">The sequence shown here is derived from an EMBL/GenBank/DDBJ whole genome shotgun (WGS) entry which is preliminary data.</text>
</comment>
<feature type="transmembrane region" description="Helical" evidence="7">
    <location>
        <begin position="127"/>
        <end position="153"/>
    </location>
</feature>
<dbReference type="RefSeq" id="WP_239148178.1">
    <property type="nucleotide sequence ID" value="NZ_BOMY01000060.1"/>
</dbReference>
<sequence>MKLFHRSDSEAGRSDPEAGRSAPEAAPSAPETARPAPETARSDSPAGTDRRSEDRAERDEKAYATGSDDYDIAAAATTKTGPEKAYDGKATPPEAGPDHPSQLGAKGLVAAIKRTFKQFSEDNISDWAAALTYYGVLSIFPGALVLVSLAGLLGPNGQETVKDTVSELTGNEQITTLVNTVLDNVSDSGASSFTAILGIVLAFWSASGYTAAFMRASNAVYDVPEGRPIWKTLPIRVSVTGIIGLMLVASAVIVVFTGDVARVVGEKLGFGGVAVTTWNIAKWPVLIVLISLMFAILYWASPNAKTGGFRWVSPGGIFAVVLWLIASGAFAIYLGNFANYDKTYGTLGGVIAFLVWLWISNIAILLGAELDAELERGRAIAAGHDPSDEPFLELRDDRKLKKGSERGLSTN</sequence>
<feature type="transmembrane region" description="Helical" evidence="7">
    <location>
        <begin position="280"/>
        <end position="299"/>
    </location>
</feature>
<name>A0A919TYM5_9ACTN</name>
<dbReference type="NCBIfam" id="TIGR00765">
    <property type="entry name" value="yihY_not_rbn"/>
    <property type="match status" value="1"/>
</dbReference>
<dbReference type="EMBL" id="BOMY01000060">
    <property type="protein sequence ID" value="GIF26344.1"/>
    <property type="molecule type" value="Genomic_DNA"/>
</dbReference>
<dbReference type="PANTHER" id="PTHR30213:SF0">
    <property type="entry name" value="UPF0761 MEMBRANE PROTEIN YIHY"/>
    <property type="match status" value="1"/>
</dbReference>
<evidence type="ECO:0000313" key="9">
    <source>
        <dbReference type="Proteomes" id="UP000623608"/>
    </source>
</evidence>
<dbReference type="Proteomes" id="UP000623608">
    <property type="component" value="Unassembled WGS sequence"/>
</dbReference>
<feature type="transmembrane region" description="Helical" evidence="7">
    <location>
        <begin position="193"/>
        <end position="214"/>
    </location>
</feature>
<evidence type="ECO:0000313" key="8">
    <source>
        <dbReference type="EMBL" id="GIF26344.1"/>
    </source>
</evidence>
<evidence type="ECO:0000256" key="3">
    <source>
        <dbReference type="ARBA" id="ARBA00022692"/>
    </source>
</evidence>
<gene>
    <name evidence="8" type="ORF">Ate02nite_90740</name>
</gene>
<evidence type="ECO:0000256" key="7">
    <source>
        <dbReference type="SAM" id="Phobius"/>
    </source>
</evidence>
<organism evidence="8 9">
    <name type="scientific">Paractinoplanes tereljensis</name>
    <dbReference type="NCBI Taxonomy" id="571912"/>
    <lineage>
        <taxon>Bacteria</taxon>
        <taxon>Bacillati</taxon>
        <taxon>Actinomycetota</taxon>
        <taxon>Actinomycetes</taxon>
        <taxon>Micromonosporales</taxon>
        <taxon>Micromonosporaceae</taxon>
        <taxon>Paractinoplanes</taxon>
    </lineage>
</organism>
<dbReference type="GO" id="GO:0005886">
    <property type="term" value="C:plasma membrane"/>
    <property type="evidence" value="ECO:0007669"/>
    <property type="project" value="UniProtKB-SubCell"/>
</dbReference>
<evidence type="ECO:0000256" key="2">
    <source>
        <dbReference type="ARBA" id="ARBA00022475"/>
    </source>
</evidence>
<feature type="transmembrane region" description="Helical" evidence="7">
    <location>
        <begin position="346"/>
        <end position="368"/>
    </location>
</feature>
<dbReference type="PANTHER" id="PTHR30213">
    <property type="entry name" value="INNER MEMBRANE PROTEIN YHJD"/>
    <property type="match status" value="1"/>
</dbReference>
<feature type="compositionally biased region" description="Basic and acidic residues" evidence="6">
    <location>
        <begin position="48"/>
        <end position="62"/>
    </location>
</feature>
<keyword evidence="4 7" id="KW-1133">Transmembrane helix</keyword>
<reference evidence="8" key="1">
    <citation type="submission" date="2021-01" db="EMBL/GenBank/DDBJ databases">
        <title>Whole genome shotgun sequence of Actinoplanes tereljensis NBRC 105297.</title>
        <authorList>
            <person name="Komaki H."/>
            <person name="Tamura T."/>
        </authorList>
    </citation>
    <scope>NUCLEOTIDE SEQUENCE</scope>
    <source>
        <strain evidence="8">NBRC 105297</strain>
    </source>
</reference>
<keyword evidence="3 7" id="KW-0812">Transmembrane</keyword>
<dbReference type="Pfam" id="PF03631">
    <property type="entry name" value="Virul_fac_BrkB"/>
    <property type="match status" value="1"/>
</dbReference>
<feature type="compositionally biased region" description="Low complexity" evidence="6">
    <location>
        <begin position="19"/>
        <end position="39"/>
    </location>
</feature>
<comment type="subcellular location">
    <subcellularLocation>
        <location evidence="1">Cell membrane</location>
        <topology evidence="1">Multi-pass membrane protein</topology>
    </subcellularLocation>
</comment>
<evidence type="ECO:0000256" key="6">
    <source>
        <dbReference type="SAM" id="MobiDB-lite"/>
    </source>
</evidence>
<evidence type="ECO:0000256" key="4">
    <source>
        <dbReference type="ARBA" id="ARBA00022989"/>
    </source>
</evidence>
<dbReference type="InterPro" id="IPR017039">
    <property type="entry name" value="Virul_fac_BrkB"/>
</dbReference>
<dbReference type="AlphaFoldDB" id="A0A919TYM5"/>
<feature type="compositionally biased region" description="Basic and acidic residues" evidence="6">
    <location>
        <begin position="1"/>
        <end position="18"/>
    </location>
</feature>
<evidence type="ECO:0000256" key="1">
    <source>
        <dbReference type="ARBA" id="ARBA00004651"/>
    </source>
</evidence>
<feature type="transmembrane region" description="Helical" evidence="7">
    <location>
        <begin position="235"/>
        <end position="260"/>
    </location>
</feature>
<keyword evidence="9" id="KW-1185">Reference proteome</keyword>
<keyword evidence="2" id="KW-1003">Cell membrane</keyword>
<protein>
    <submittedName>
        <fullName evidence="8">Uncharacterized protein</fullName>
    </submittedName>
</protein>